<accession>A0AAV7AS67</accession>
<dbReference type="InterPro" id="IPR007632">
    <property type="entry name" value="Anoctamin"/>
</dbReference>
<evidence type="ECO:0000313" key="4">
    <source>
        <dbReference type="Proteomes" id="UP000824782"/>
    </source>
</evidence>
<dbReference type="PANTHER" id="PTHR12308">
    <property type="entry name" value="ANOCTAMIN"/>
    <property type="match status" value="1"/>
</dbReference>
<proteinExistence type="predicted"/>
<dbReference type="Proteomes" id="UP000824782">
    <property type="component" value="Unassembled WGS sequence"/>
</dbReference>
<feature type="compositionally biased region" description="Polar residues" evidence="1">
    <location>
        <begin position="25"/>
        <end position="55"/>
    </location>
</feature>
<dbReference type="EMBL" id="WNYA01000007">
    <property type="protein sequence ID" value="KAG8564414.1"/>
    <property type="molecule type" value="Genomic_DNA"/>
</dbReference>
<organism evidence="3 4">
    <name type="scientific">Engystomops pustulosus</name>
    <name type="common">Tungara frog</name>
    <name type="synonym">Physalaemus pustulosus</name>
    <dbReference type="NCBI Taxonomy" id="76066"/>
    <lineage>
        <taxon>Eukaryota</taxon>
        <taxon>Metazoa</taxon>
        <taxon>Chordata</taxon>
        <taxon>Craniata</taxon>
        <taxon>Vertebrata</taxon>
        <taxon>Euteleostomi</taxon>
        <taxon>Amphibia</taxon>
        <taxon>Batrachia</taxon>
        <taxon>Anura</taxon>
        <taxon>Neobatrachia</taxon>
        <taxon>Hyloidea</taxon>
        <taxon>Leptodactylidae</taxon>
        <taxon>Leiuperinae</taxon>
        <taxon>Engystomops</taxon>
    </lineage>
</organism>
<keyword evidence="4" id="KW-1185">Reference proteome</keyword>
<dbReference type="Pfam" id="PF16178">
    <property type="entry name" value="Anoct_dimer"/>
    <property type="match status" value="1"/>
</dbReference>
<feature type="compositionally biased region" description="Basic residues" evidence="1">
    <location>
        <begin position="93"/>
        <end position="105"/>
    </location>
</feature>
<feature type="non-terminal residue" evidence="3">
    <location>
        <position position="321"/>
    </location>
</feature>
<name>A0AAV7AS67_ENGPU</name>
<feature type="compositionally biased region" description="Basic and acidic residues" evidence="1">
    <location>
        <begin position="1"/>
        <end position="14"/>
    </location>
</feature>
<evidence type="ECO:0000313" key="3">
    <source>
        <dbReference type="EMBL" id="KAG8564414.1"/>
    </source>
</evidence>
<feature type="compositionally biased region" description="Basic and acidic residues" evidence="1">
    <location>
        <begin position="66"/>
        <end position="80"/>
    </location>
</feature>
<sequence length="321" mass="37493">MFKSKSGTDKEHQLKPSRRSMPCLAQSQTHPQHLNKQSTVLQQNKVQPQPDSEGSSAIDVEPQQDSTRDTYTDDSEHGTYDCRTDQSLLIQHKLNRQKQASRKSQKCKEDAMNREKQRFPAHTHPNEMTSVASLGLYFKDGIKRIDYILVYKKSSPQIEKRSTFEKNLRAEGLMLERENSITNNDIMFVKVHCPWDTLCKYAERMNIRMPFSLQRNMRQLKSWLPRNPMKLDKEALPDLEETDCYTAPFSRARMHHFTINNKDTFFSNSTRSRIVHHCLQRTKYEDGKSKMGINRLLSNGTMKQRFHLTRGVTRADTNQNP</sequence>
<dbReference type="PANTHER" id="PTHR12308:SF16">
    <property type="entry name" value="ANOCTAMIN-3"/>
    <property type="match status" value="1"/>
</dbReference>
<reference evidence="3" key="1">
    <citation type="thesis" date="2020" institute="ProQuest LLC" country="789 East Eisenhower Parkway, Ann Arbor, MI, USA">
        <title>Comparative Genomics and Chromosome Evolution.</title>
        <authorList>
            <person name="Mudd A.B."/>
        </authorList>
    </citation>
    <scope>NUCLEOTIDE SEQUENCE</scope>
    <source>
        <strain evidence="3">237g6f4</strain>
        <tissue evidence="3">Blood</tissue>
    </source>
</reference>
<evidence type="ECO:0000256" key="1">
    <source>
        <dbReference type="SAM" id="MobiDB-lite"/>
    </source>
</evidence>
<protein>
    <recommendedName>
        <fullName evidence="2">Anoctamin dimerisation domain-containing protein</fullName>
    </recommendedName>
</protein>
<dbReference type="AlphaFoldDB" id="A0AAV7AS67"/>
<evidence type="ECO:0000259" key="2">
    <source>
        <dbReference type="Pfam" id="PF16178"/>
    </source>
</evidence>
<dbReference type="GO" id="GO:0005254">
    <property type="term" value="F:chloride channel activity"/>
    <property type="evidence" value="ECO:0007669"/>
    <property type="project" value="TreeGrafter"/>
</dbReference>
<feature type="region of interest" description="Disordered" evidence="1">
    <location>
        <begin position="92"/>
        <end position="117"/>
    </location>
</feature>
<feature type="compositionally biased region" description="Basic and acidic residues" evidence="1">
    <location>
        <begin position="106"/>
        <end position="117"/>
    </location>
</feature>
<dbReference type="GO" id="GO:0005886">
    <property type="term" value="C:plasma membrane"/>
    <property type="evidence" value="ECO:0007669"/>
    <property type="project" value="TreeGrafter"/>
</dbReference>
<comment type="caution">
    <text evidence="3">The sequence shown here is derived from an EMBL/GenBank/DDBJ whole genome shotgun (WGS) entry which is preliminary data.</text>
</comment>
<feature type="domain" description="Anoctamin dimerisation" evidence="2">
    <location>
        <begin position="137"/>
        <end position="314"/>
    </location>
</feature>
<dbReference type="InterPro" id="IPR032394">
    <property type="entry name" value="Anoct_dimer"/>
</dbReference>
<gene>
    <name evidence="3" type="ORF">GDO81_016451</name>
</gene>
<dbReference type="GO" id="GO:0046983">
    <property type="term" value="F:protein dimerization activity"/>
    <property type="evidence" value="ECO:0007669"/>
    <property type="project" value="InterPro"/>
</dbReference>
<feature type="region of interest" description="Disordered" evidence="1">
    <location>
        <begin position="1"/>
        <end position="80"/>
    </location>
</feature>